<sequence>MLFIRRGPLILFMKCETPDELRGVLNEIEESVIKIEGDIKRVVCTAMDEAGEADTIAAFQPKDTENFSLYNAEQVFSISDTPTNFLAKLISCGKSHLIDQVEPGPSFIVMRVPTPGKKVIDQLAEHYSATAAYKTSFDDAVKTGTRNSTILLFSDKPISRVLSRRDILQEVLFIPQVPLEIYKDLRTNAMQFFTRGLEDEESNWYELKINIYDSNDQYFLHLDRLYTVLSDLELGFVINEEWTRDQAFIMMSVPVYQVKLFTLTEPKELKKIIMGLEYDEEGNRLVDMDIYFRNRKVERNSLPEVRKMSKEKSGITFRKNVIDMISKEAGDTLKSLEGEISDY</sequence>
<keyword evidence="2" id="KW-1185">Reference proteome</keyword>
<evidence type="ECO:0008006" key="3">
    <source>
        <dbReference type="Google" id="ProtNLM"/>
    </source>
</evidence>
<name>B2A6T0_NATTJ</name>
<dbReference type="eggNOG" id="ENOG502ZC5B">
    <property type="taxonomic scope" value="Bacteria"/>
</dbReference>
<dbReference type="KEGG" id="nth:Nther_0616"/>
<evidence type="ECO:0000313" key="1">
    <source>
        <dbReference type="EMBL" id="ACB84211.1"/>
    </source>
</evidence>
<dbReference type="OrthoDB" id="2383at2"/>
<evidence type="ECO:0000313" key="2">
    <source>
        <dbReference type="Proteomes" id="UP000001683"/>
    </source>
</evidence>
<dbReference type="AlphaFoldDB" id="B2A6T0"/>
<organism evidence="1 2">
    <name type="scientific">Natranaerobius thermophilus (strain ATCC BAA-1301 / DSM 18059 / JW/NM-WN-LF)</name>
    <dbReference type="NCBI Taxonomy" id="457570"/>
    <lineage>
        <taxon>Bacteria</taxon>
        <taxon>Bacillati</taxon>
        <taxon>Bacillota</taxon>
        <taxon>Clostridia</taxon>
        <taxon>Natranaerobiales</taxon>
        <taxon>Natranaerobiaceae</taxon>
        <taxon>Natranaerobius</taxon>
    </lineage>
</organism>
<protein>
    <recommendedName>
        <fullName evidence="3">DUF4868 domain-containing protein</fullName>
    </recommendedName>
</protein>
<accession>B2A6T0</accession>
<dbReference type="STRING" id="457570.Nther_0616"/>
<gene>
    <name evidence="1" type="ordered locus">Nther_0616</name>
</gene>
<dbReference type="HOGENOM" id="CLU_071259_0_0_9"/>
<reference evidence="1 2" key="2">
    <citation type="journal article" date="2011" name="J. Bacteriol.">
        <title>Complete genome sequence of the anaerobic, halophilic alkalithermophile Natranaerobius thermophilus JW/NM-WN-LF.</title>
        <authorList>
            <person name="Zhao B."/>
            <person name="Mesbah N.M."/>
            <person name="Dalin E."/>
            <person name="Goodwin L."/>
            <person name="Nolan M."/>
            <person name="Pitluck S."/>
            <person name="Chertkov O."/>
            <person name="Brettin T.S."/>
            <person name="Han J."/>
            <person name="Larimer F.W."/>
            <person name="Land M.L."/>
            <person name="Hauser L."/>
            <person name="Kyrpides N."/>
            <person name="Wiegel J."/>
        </authorList>
    </citation>
    <scope>NUCLEOTIDE SEQUENCE [LARGE SCALE GENOMIC DNA]</scope>
    <source>
        <strain evidence="2">ATCC BAA-1301 / DSM 18059 / JW/NM-WN-LF</strain>
    </source>
</reference>
<dbReference type="EMBL" id="CP001034">
    <property type="protein sequence ID" value="ACB84211.1"/>
    <property type="molecule type" value="Genomic_DNA"/>
</dbReference>
<proteinExistence type="predicted"/>
<dbReference type="Proteomes" id="UP000001683">
    <property type="component" value="Chromosome"/>
</dbReference>
<dbReference type="RefSeq" id="WP_012447096.1">
    <property type="nucleotide sequence ID" value="NC_010718.1"/>
</dbReference>
<dbReference type="InParanoid" id="B2A6T0"/>
<reference evidence="1 2" key="1">
    <citation type="submission" date="2008-04" db="EMBL/GenBank/DDBJ databases">
        <title>Complete sequence of chromosome of Natranaerobius thermophilus JW/NM-WN-LF.</title>
        <authorList>
            <consortium name="US DOE Joint Genome Institute"/>
            <person name="Copeland A."/>
            <person name="Lucas S."/>
            <person name="Lapidus A."/>
            <person name="Glavina del Rio T."/>
            <person name="Dalin E."/>
            <person name="Tice H."/>
            <person name="Bruce D."/>
            <person name="Goodwin L."/>
            <person name="Pitluck S."/>
            <person name="Chertkov O."/>
            <person name="Brettin T."/>
            <person name="Detter J.C."/>
            <person name="Han C."/>
            <person name="Kuske C.R."/>
            <person name="Schmutz J."/>
            <person name="Larimer F."/>
            <person name="Land M."/>
            <person name="Hauser L."/>
            <person name="Kyrpides N."/>
            <person name="Lykidis A."/>
            <person name="Mesbah N.M."/>
            <person name="Wiegel J."/>
        </authorList>
    </citation>
    <scope>NUCLEOTIDE SEQUENCE [LARGE SCALE GENOMIC DNA]</scope>
    <source>
        <strain evidence="2">ATCC BAA-1301 / DSM 18059 / JW/NM-WN-LF</strain>
    </source>
</reference>